<accession>W6MTM0</accession>
<keyword evidence="2" id="KW-1185">Reference proteome</keyword>
<dbReference type="STRING" id="1382522.W6MTM0"/>
<dbReference type="AlphaFoldDB" id="W6MTM0"/>
<gene>
    <name evidence="1" type="ORF">KUCA_T00001092001</name>
</gene>
<protein>
    <recommendedName>
        <fullName evidence="3">Eukaryotic translation initiation factor 2A</fullName>
    </recommendedName>
</protein>
<evidence type="ECO:0000313" key="2">
    <source>
        <dbReference type="Proteomes" id="UP000019384"/>
    </source>
</evidence>
<proteinExistence type="predicted"/>
<evidence type="ECO:0008006" key="3">
    <source>
        <dbReference type="Google" id="ProtNLM"/>
    </source>
</evidence>
<dbReference type="RefSeq" id="XP_022457137.1">
    <property type="nucleotide sequence ID" value="XM_022605694.1"/>
</dbReference>
<dbReference type="EMBL" id="HG793125">
    <property type="protein sequence ID" value="CDK25125.1"/>
    <property type="molecule type" value="Genomic_DNA"/>
</dbReference>
<dbReference type="OrthoDB" id="308690at2759"/>
<sequence length="597" mass="67240">MVPRTTVTKCLDILPGYPDSVSLSDCGNYYAYFDSRVSSTLVIGHTQTDELRRIQIQEEVTNGRIVWESVHNNCINSIKVAIALNDKVIVLDVLNTEFKTSIQCPQLESCFWMKSRKNESRRDVLVAQCGDDLKFYEFDIWKGDYRKSLTLNLPKGGKIEQKRSSDIFTAVVREGSTDIIQNYALIDPPHRLALATSTASNCSYDIQDFKWSPCGNYLLVIDSPLRGLSTSLFNFLMLSTNEALESSIEDFQMDSLGSTCLEWGTIQGLSTAFIGTMEEDVYVYKPGFDLSMEFSITHRRILTANQNTVVWKQRTTEPLVPRVGLTFQKVQLDQNSIQPNIHLGSLERGVQWMKLSANSNFLYTRVNSRPDGLFIWDLRSRHNEPLTAIITMNAISQIEVGVPDNIYDLESADEPVKNALGGLLMINDGISISMFIEGLMKSPLILETKLSGDIEKFQISSCKVLGAVCVIQLLAWDTAEVTKLEVKFELEANSLREPQSFTVYSETAQTMGPPSKAIKLTAPSKVTSLKRPLHVLEQLQNTSPQVETDDDTTVRKLASDVQKREWFNPKFMNRNLGQVVDDNDTFVNKKKRLEGSN</sequence>
<dbReference type="InterPro" id="IPR052778">
    <property type="entry name" value="Centrosome-WD_assoc"/>
</dbReference>
<dbReference type="Proteomes" id="UP000019384">
    <property type="component" value="Unassembled WGS sequence"/>
</dbReference>
<dbReference type="PANTHER" id="PTHR16220">
    <property type="entry name" value="WD REPEAT PROTEIN 8-RELATED"/>
    <property type="match status" value="1"/>
</dbReference>
<dbReference type="GeneID" id="34518525"/>
<name>W6MTM0_9ASCO</name>
<dbReference type="HOGENOM" id="CLU_457132_0_0_1"/>
<evidence type="ECO:0000313" key="1">
    <source>
        <dbReference type="EMBL" id="CDK25125.1"/>
    </source>
</evidence>
<reference evidence="1" key="2">
    <citation type="submission" date="2014-02" db="EMBL/GenBank/DDBJ databases">
        <title>Complete DNA sequence of /Kuraishia capsulata/ illustrates novel genomic features among budding yeasts (/Saccharomycotina/).</title>
        <authorList>
            <person name="Morales L."/>
            <person name="Noel B."/>
            <person name="Porcel B."/>
            <person name="Marcet-Houben M."/>
            <person name="Hullo M-F."/>
            <person name="Sacerdot C."/>
            <person name="Tekaia F."/>
            <person name="Leh-Louis V."/>
            <person name="Despons L."/>
            <person name="Khanna V."/>
            <person name="Aury J-M."/>
            <person name="Barbe V."/>
            <person name="Couloux A."/>
            <person name="Labadie K."/>
            <person name="Pelletier E."/>
            <person name="Souciet J-L."/>
            <person name="Boekhout T."/>
            <person name="Gabaldon T."/>
            <person name="Wincker P."/>
            <person name="Dujon B."/>
        </authorList>
    </citation>
    <scope>NUCLEOTIDE SEQUENCE</scope>
    <source>
        <strain evidence="1">CBS 1993</strain>
    </source>
</reference>
<dbReference type="GO" id="GO:1990810">
    <property type="term" value="P:microtubule anchoring at mitotic spindle pole body"/>
    <property type="evidence" value="ECO:0007669"/>
    <property type="project" value="TreeGrafter"/>
</dbReference>
<reference evidence="1" key="1">
    <citation type="submission" date="2013-12" db="EMBL/GenBank/DDBJ databases">
        <authorList>
            <person name="Genoscope - CEA"/>
        </authorList>
    </citation>
    <scope>NUCLEOTIDE SEQUENCE</scope>
    <source>
        <strain evidence="1">CBS 1993</strain>
    </source>
</reference>
<dbReference type="GO" id="GO:1990811">
    <property type="term" value="C:MWP complex"/>
    <property type="evidence" value="ECO:0007669"/>
    <property type="project" value="TreeGrafter"/>
</dbReference>
<dbReference type="GO" id="GO:0005815">
    <property type="term" value="C:microtubule organizing center"/>
    <property type="evidence" value="ECO:0007669"/>
    <property type="project" value="TreeGrafter"/>
</dbReference>
<organism evidence="1 2">
    <name type="scientific">Kuraishia capsulata CBS 1993</name>
    <dbReference type="NCBI Taxonomy" id="1382522"/>
    <lineage>
        <taxon>Eukaryota</taxon>
        <taxon>Fungi</taxon>
        <taxon>Dikarya</taxon>
        <taxon>Ascomycota</taxon>
        <taxon>Saccharomycotina</taxon>
        <taxon>Pichiomycetes</taxon>
        <taxon>Pichiales</taxon>
        <taxon>Pichiaceae</taxon>
        <taxon>Kuraishia</taxon>
    </lineage>
</organism>
<dbReference type="SUPFAM" id="SSF75011">
    <property type="entry name" value="3-carboxy-cis,cis-mucoante lactonizing enzyme"/>
    <property type="match status" value="1"/>
</dbReference>
<dbReference type="PANTHER" id="PTHR16220:SF0">
    <property type="entry name" value="WD REPEAT-CONTAINING PROTEIN WRAP73"/>
    <property type="match status" value="1"/>
</dbReference>